<evidence type="ECO:0000256" key="5">
    <source>
        <dbReference type="ARBA" id="ARBA00022833"/>
    </source>
</evidence>
<keyword evidence="10" id="KW-1185">Reference proteome</keyword>
<dbReference type="CDD" id="cd07324">
    <property type="entry name" value="M48C_Oma1-like"/>
    <property type="match status" value="1"/>
</dbReference>
<keyword evidence="2" id="KW-0645">Protease</keyword>
<dbReference type="InterPro" id="IPR001915">
    <property type="entry name" value="Peptidase_M48"/>
</dbReference>
<protein>
    <submittedName>
        <fullName evidence="9">M48 family metallopeptidase</fullName>
    </submittedName>
</protein>
<dbReference type="RefSeq" id="WP_263545772.1">
    <property type="nucleotide sequence ID" value="NZ_JAOVZO020000017.1"/>
</dbReference>
<name>A0A9X3YJL8_9GAMM</name>
<accession>A0A9X3YJL8</accession>
<evidence type="ECO:0000256" key="6">
    <source>
        <dbReference type="ARBA" id="ARBA00023049"/>
    </source>
</evidence>
<evidence type="ECO:0000256" key="4">
    <source>
        <dbReference type="ARBA" id="ARBA00022801"/>
    </source>
</evidence>
<dbReference type="GO" id="GO:0051603">
    <property type="term" value="P:proteolysis involved in protein catabolic process"/>
    <property type="evidence" value="ECO:0007669"/>
    <property type="project" value="TreeGrafter"/>
</dbReference>
<evidence type="ECO:0000313" key="9">
    <source>
        <dbReference type="EMBL" id="MDC8013566.1"/>
    </source>
</evidence>
<dbReference type="Gene3D" id="3.30.2010.10">
    <property type="entry name" value="Metalloproteases ('zincins'), catalytic domain"/>
    <property type="match status" value="1"/>
</dbReference>
<comment type="caution">
    <text evidence="9">The sequence shown here is derived from an EMBL/GenBank/DDBJ whole genome shotgun (WGS) entry which is preliminary data.</text>
</comment>
<feature type="domain" description="Peptidase M48" evidence="8">
    <location>
        <begin position="43"/>
        <end position="230"/>
    </location>
</feature>
<evidence type="ECO:0000259" key="8">
    <source>
        <dbReference type="Pfam" id="PF01435"/>
    </source>
</evidence>
<evidence type="ECO:0000256" key="2">
    <source>
        <dbReference type="ARBA" id="ARBA00022670"/>
    </source>
</evidence>
<dbReference type="Pfam" id="PF01435">
    <property type="entry name" value="Peptidase_M48"/>
    <property type="match status" value="1"/>
</dbReference>
<keyword evidence="3" id="KW-0479">Metal-binding</keyword>
<keyword evidence="6" id="KW-0482">Metalloprotease</keyword>
<dbReference type="GO" id="GO:0046872">
    <property type="term" value="F:metal ion binding"/>
    <property type="evidence" value="ECO:0007669"/>
    <property type="project" value="UniProtKB-KW"/>
</dbReference>
<feature type="signal peptide" evidence="7">
    <location>
        <begin position="1"/>
        <end position="23"/>
    </location>
</feature>
<organism evidence="9 10">
    <name type="scientific">Tahibacter soli</name>
    <dbReference type="NCBI Taxonomy" id="2983605"/>
    <lineage>
        <taxon>Bacteria</taxon>
        <taxon>Pseudomonadati</taxon>
        <taxon>Pseudomonadota</taxon>
        <taxon>Gammaproteobacteria</taxon>
        <taxon>Lysobacterales</taxon>
        <taxon>Rhodanobacteraceae</taxon>
        <taxon>Tahibacter</taxon>
    </lineage>
</organism>
<evidence type="ECO:0000313" key="10">
    <source>
        <dbReference type="Proteomes" id="UP001139971"/>
    </source>
</evidence>
<comment type="cofactor">
    <cofactor evidence="1">
        <name>Zn(2+)</name>
        <dbReference type="ChEBI" id="CHEBI:29105"/>
    </cofactor>
</comment>
<dbReference type="GO" id="GO:0016020">
    <property type="term" value="C:membrane"/>
    <property type="evidence" value="ECO:0007669"/>
    <property type="project" value="TreeGrafter"/>
</dbReference>
<reference evidence="9" key="1">
    <citation type="submission" date="2023-02" db="EMBL/GenBank/DDBJ databases">
        <title>Tahibacter soli sp. nov. isolated from soil.</title>
        <authorList>
            <person name="Baek J.H."/>
            <person name="Lee J.K."/>
            <person name="Choi D.G."/>
            <person name="Jeon C.O."/>
        </authorList>
    </citation>
    <scope>NUCLEOTIDE SEQUENCE</scope>
    <source>
        <strain evidence="9">BL</strain>
    </source>
</reference>
<dbReference type="PANTHER" id="PTHR22726">
    <property type="entry name" value="METALLOENDOPEPTIDASE OMA1"/>
    <property type="match status" value="1"/>
</dbReference>
<keyword evidence="4" id="KW-0378">Hydrolase</keyword>
<evidence type="ECO:0000256" key="1">
    <source>
        <dbReference type="ARBA" id="ARBA00001947"/>
    </source>
</evidence>
<proteinExistence type="predicted"/>
<evidence type="ECO:0000256" key="7">
    <source>
        <dbReference type="SAM" id="SignalP"/>
    </source>
</evidence>
<dbReference type="EMBL" id="JAOVZO020000017">
    <property type="protein sequence ID" value="MDC8013566.1"/>
    <property type="molecule type" value="Genomic_DNA"/>
</dbReference>
<gene>
    <name evidence="9" type="ORF">OD750_013570</name>
</gene>
<dbReference type="Proteomes" id="UP001139971">
    <property type="component" value="Unassembled WGS sequence"/>
</dbReference>
<feature type="chain" id="PRO_5040719238" evidence="7">
    <location>
        <begin position="24"/>
        <end position="492"/>
    </location>
</feature>
<dbReference type="PANTHER" id="PTHR22726:SF1">
    <property type="entry name" value="METALLOENDOPEPTIDASE OMA1, MITOCHONDRIAL"/>
    <property type="match status" value="1"/>
</dbReference>
<dbReference type="InterPro" id="IPR051156">
    <property type="entry name" value="Mito/Outer_Membr_Metalloprot"/>
</dbReference>
<keyword evidence="5" id="KW-0862">Zinc</keyword>
<evidence type="ECO:0000256" key="3">
    <source>
        <dbReference type="ARBA" id="ARBA00022723"/>
    </source>
</evidence>
<dbReference type="GO" id="GO:0004222">
    <property type="term" value="F:metalloendopeptidase activity"/>
    <property type="evidence" value="ECO:0007669"/>
    <property type="project" value="InterPro"/>
</dbReference>
<dbReference type="AlphaFoldDB" id="A0A9X3YJL8"/>
<sequence>MTRWGTILSVVAFGLAAAASARAADYYLVDRLAAQATDAPTRAQARELERIYADLARVSGVEAKLIYSTDPDINAYATIVDGEKLVVVQEGLLANLGDDRDAVAATLGHELAHHKADHINAGRRKQEGVRVLGAILGAVVGAKIGRDSGDFAGAVSGAAVGVGANLLALKFNRSQELEADRLSIGWMIDAGYNPQGMLRLQREIGAMTGRRAAILSTHPTGKKRYDAADKLIAKLAPPPDLLARDAQPLVSDAALAEADGAIRTDRDARVAAAVRGNDAEPPAAALAPIDGVDFATFAALSNELVYAGDKGKPALLARYRLTDAKYAAISDGYTARMSEYGALRTRFSAGYFRATQGKLAPWGKDLADSYESGAPLKLDPPYPLDVASALFAAMRERGAPNLDDAQQAAAERDVLAAHGLTYYDFLIGHNWWARHAKLAAVGGDTSLLSAYFGLKPTATAPADGVHVGDNVNIGKNVRIGGKEVRTADTHDE</sequence>
<keyword evidence="7" id="KW-0732">Signal</keyword>